<dbReference type="EC" id="5.1.3.14" evidence="3"/>
<dbReference type="NCBIfam" id="TIGR00236">
    <property type="entry name" value="wecB"/>
    <property type="match status" value="1"/>
</dbReference>
<dbReference type="eggNOG" id="COG0381">
    <property type="taxonomic scope" value="Bacteria"/>
</dbReference>
<sequence length="356" mass="41008">MRLLSLVGARPQIIKEAIIHKRLKEHDIEEILVHSGQHYDYNMSDVFFEVLGIRNPDYNLNVGSASHGEMTGKIMIEFEKVVLKEKPDMILVYGDTNTTLAGAIVGAKLKIPVAHIEAGIRQEPKDMPEEINRVLTDHVSTYLFCPSALAVENLKKEGIEKGVYFAGDVMYDLYLQMEKSFRYDTYKALELKENEYVLVTLHRDFNVDSKEKFEKILQQLKKISEQIKIVFPIHPRTRKRIEDFKLWKYLENAVIIEPVDYLNLMGLVKNCWKVITDSGGLQKEAYFAGKQAVVVMPDTGWRELVEVKWNSLSDENNLFDITMEDNSVEYPENVYGDGNSSEKIVEIIKTSFFRNS</sequence>
<dbReference type="Proteomes" id="UP000002016">
    <property type="component" value="Chromosome"/>
</dbReference>
<keyword evidence="1 3" id="KW-0413">Isomerase</keyword>
<reference evidence="3 4" key="1">
    <citation type="submission" date="2007-08" db="EMBL/GenBank/DDBJ databases">
        <title>Complete sequence of Thermotoga lettingae TMO.</title>
        <authorList>
            <consortium name="US DOE Joint Genome Institute"/>
            <person name="Copeland A."/>
            <person name="Lucas S."/>
            <person name="Lapidus A."/>
            <person name="Barry K."/>
            <person name="Glavina del Rio T."/>
            <person name="Dalin E."/>
            <person name="Tice H."/>
            <person name="Pitluck S."/>
            <person name="Foster B."/>
            <person name="Bruce D."/>
            <person name="Schmutz J."/>
            <person name="Larimer F."/>
            <person name="Land M."/>
            <person name="Hauser L."/>
            <person name="Kyrpides N."/>
            <person name="Mikhailova N."/>
            <person name="Nelson K."/>
            <person name="Gogarten J.P."/>
            <person name="Noll K."/>
            <person name="Richardson P."/>
        </authorList>
    </citation>
    <scope>NUCLEOTIDE SEQUENCE [LARGE SCALE GENOMIC DNA]</scope>
    <source>
        <strain evidence="4">ATCC BAA-301 / DSM 14385 / NBRC 107922 / TMO</strain>
    </source>
</reference>
<organism evidence="3 4">
    <name type="scientific">Pseudothermotoga lettingae (strain ATCC BAA-301 / DSM 14385 / NBRC 107922 / TMO)</name>
    <name type="common">Thermotoga lettingae</name>
    <dbReference type="NCBI Taxonomy" id="416591"/>
    <lineage>
        <taxon>Bacteria</taxon>
        <taxon>Thermotogati</taxon>
        <taxon>Thermotogota</taxon>
        <taxon>Thermotogae</taxon>
        <taxon>Thermotogales</taxon>
        <taxon>Thermotogaceae</taxon>
        <taxon>Pseudothermotoga</taxon>
    </lineage>
</organism>
<dbReference type="KEGG" id="tle:Tlet_1207"/>
<reference evidence="3 4" key="2">
    <citation type="journal article" date="2009" name="Proc. Natl. Acad. Sci. U.S.A.">
        <title>On the chimeric nature, thermophilic origin, and phylogenetic placement of the Thermotogales.</title>
        <authorList>
            <person name="Zhaxybayeva O."/>
            <person name="Swithers K.S."/>
            <person name="Lapierre P."/>
            <person name="Fournier G.P."/>
            <person name="Bickhart D.M."/>
            <person name="DeBoy R.T."/>
            <person name="Nelson K.E."/>
            <person name="Nesbo C.L."/>
            <person name="Doolittle W.F."/>
            <person name="Gogarten J.P."/>
            <person name="Noll K.M."/>
        </authorList>
    </citation>
    <scope>NUCLEOTIDE SEQUENCE [LARGE SCALE GENOMIC DNA]</scope>
    <source>
        <strain evidence="4">ATCC BAA-301 / DSM 14385 / NBRC 107922 / TMO</strain>
    </source>
</reference>
<keyword evidence="4" id="KW-1185">Reference proteome</keyword>
<name>A8F6I5_PSELT</name>
<dbReference type="HOGENOM" id="CLU_041674_0_1_0"/>
<comment type="similarity">
    <text evidence="1">Belongs to the UDP-N-acetylglucosamine 2-epimerase family.</text>
</comment>
<dbReference type="EMBL" id="CP000812">
    <property type="protein sequence ID" value="ABV33769.1"/>
    <property type="molecule type" value="Genomic_DNA"/>
</dbReference>
<dbReference type="RefSeq" id="WP_012003250.1">
    <property type="nucleotide sequence ID" value="NC_009828.1"/>
</dbReference>
<dbReference type="PANTHER" id="PTHR43174:SF1">
    <property type="entry name" value="UDP-N-ACETYLGLUCOSAMINE 2-EPIMERASE"/>
    <property type="match status" value="1"/>
</dbReference>
<proteinExistence type="inferred from homology"/>
<dbReference type="CDD" id="cd03786">
    <property type="entry name" value="GTB_UDP-GlcNAc_2-Epimerase"/>
    <property type="match status" value="1"/>
</dbReference>
<feature type="domain" description="UDP-N-acetylglucosamine 2-epimerase" evidence="2">
    <location>
        <begin position="22"/>
        <end position="349"/>
    </location>
</feature>
<accession>A8F6I5</accession>
<dbReference type="GO" id="GO:0008761">
    <property type="term" value="F:UDP-N-acetylglucosamine 2-epimerase activity"/>
    <property type="evidence" value="ECO:0007669"/>
    <property type="project" value="UniProtKB-EC"/>
</dbReference>
<evidence type="ECO:0000313" key="3">
    <source>
        <dbReference type="EMBL" id="ABV33769.1"/>
    </source>
</evidence>
<dbReference type="InterPro" id="IPR029767">
    <property type="entry name" value="WecB-like"/>
</dbReference>
<evidence type="ECO:0000256" key="1">
    <source>
        <dbReference type="RuleBase" id="RU003513"/>
    </source>
</evidence>
<dbReference type="AlphaFoldDB" id="A8F6I5"/>
<dbReference type="Pfam" id="PF02350">
    <property type="entry name" value="Epimerase_2"/>
    <property type="match status" value="1"/>
</dbReference>
<dbReference type="InterPro" id="IPR003331">
    <property type="entry name" value="UDP_GlcNAc_Epimerase_2_dom"/>
</dbReference>
<evidence type="ECO:0000259" key="2">
    <source>
        <dbReference type="Pfam" id="PF02350"/>
    </source>
</evidence>
<dbReference type="OrthoDB" id="9803238at2"/>
<dbReference type="Gene3D" id="3.40.50.2000">
    <property type="entry name" value="Glycogen Phosphorylase B"/>
    <property type="match status" value="2"/>
</dbReference>
<protein>
    <submittedName>
        <fullName evidence="3">UDP-N-acetylglucosamine 2-epimerase</fullName>
        <ecNumber evidence="3">5.1.3.14</ecNumber>
    </submittedName>
</protein>
<dbReference type="STRING" id="416591.Tlet_1207"/>
<gene>
    <name evidence="3" type="ordered locus">Tlet_1207</name>
</gene>
<evidence type="ECO:0000313" key="4">
    <source>
        <dbReference type="Proteomes" id="UP000002016"/>
    </source>
</evidence>
<dbReference type="SUPFAM" id="SSF53756">
    <property type="entry name" value="UDP-Glycosyltransferase/glycogen phosphorylase"/>
    <property type="match status" value="1"/>
</dbReference>
<dbReference type="PANTHER" id="PTHR43174">
    <property type="entry name" value="UDP-N-ACETYLGLUCOSAMINE 2-EPIMERASE"/>
    <property type="match status" value="1"/>
</dbReference>